<organism evidence="2 3">
    <name type="scientific">Gryllotalpicola koreensis</name>
    <dbReference type="NCBI Taxonomy" id="993086"/>
    <lineage>
        <taxon>Bacteria</taxon>
        <taxon>Bacillati</taxon>
        <taxon>Actinomycetota</taxon>
        <taxon>Actinomycetes</taxon>
        <taxon>Micrococcales</taxon>
        <taxon>Microbacteriaceae</taxon>
        <taxon>Gryllotalpicola</taxon>
    </lineage>
</organism>
<reference evidence="3" key="1">
    <citation type="journal article" date="2019" name="Int. J. Syst. Evol. Microbiol.">
        <title>The Global Catalogue of Microorganisms (GCM) 10K type strain sequencing project: providing services to taxonomists for standard genome sequencing and annotation.</title>
        <authorList>
            <consortium name="The Broad Institute Genomics Platform"/>
            <consortium name="The Broad Institute Genome Sequencing Center for Infectious Disease"/>
            <person name="Wu L."/>
            <person name="Ma J."/>
        </authorList>
    </citation>
    <scope>NUCLEOTIDE SEQUENCE [LARGE SCALE GENOMIC DNA]</scope>
    <source>
        <strain evidence="3">JCM 17591</strain>
    </source>
</reference>
<dbReference type="Proteomes" id="UP001501079">
    <property type="component" value="Unassembled WGS sequence"/>
</dbReference>
<sequence length="768" mass="80075">MPNSFMVRLRQHDTATLARGRVVPSTGLTVDQKLSDATVVTANVSPLIFAGLTLPMVCAVEWSTGAEWGMAPGGRHIVTDSDYDDTDKGRVYQLQFQQYVPWMLDHARVLAGDNTTAGQRTLSGTPGAILTTLIAEAKARGWGANIAVDFDATHTSDGQPWAQTTGGIQFGVGTSVWAVLQSLISSGVCEIAVDGTDATDTLHVYNPGHGTDRTGAGSAPLVALSNPTDAPVKWSLGNVYTRLGVTMDGGATFLQDVAGAYSALGPLEGWLSQGGVSDQDTAQTLVGQAASDAKAPALQTNLSDLASTAKYLPWRDYTTGDLTKYRTRGGWQSGRVSEFALTVDDNGTVSVQNSFGPPMLDTTAKLAQIVSSQLGGVKVGGNGRPASTDPTLDTRVPSTPSGLDVNASAYWGSGGQPLGRIDATWDAVQTATDGSALAVDDYEVWILDVDAGETTYKRQAATVDPVFSLVDLPIGGTYRISVLAATTYGGRSDRTDPIEVTIGLPTVTLGAPSTPILATRRGIVLAAWDGKDANGATMPAYFWRLVAQTTGALAEPIVDANGDPVLDEDGNPTYDDSSVVWTPDGAQLTDAGVITLSGYDVGSTLYVRFMAYDHAGQPTVFSDVASIVVEGIDAPDLEANAVTANTIAAGAITVDKVSSDFGASLDLSSNESINLLAGSLDGTQARFAFDDTGATITADEDSPYAVHVGEADLPDGSSTEGVQIEVNGVVVSWWDAQAMHVSNFVGEQVQLGNHVLQRIDGGTVVKAV</sequence>
<dbReference type="SUPFAM" id="SSF49265">
    <property type="entry name" value="Fibronectin type III"/>
    <property type="match status" value="1"/>
</dbReference>
<proteinExistence type="predicted"/>
<protein>
    <recommendedName>
        <fullName evidence="4">Fibronectin type-III domain-containing protein</fullName>
    </recommendedName>
</protein>
<accession>A0ABP8A376</accession>
<name>A0ABP8A376_9MICO</name>
<feature type="region of interest" description="Disordered" evidence="1">
    <location>
        <begin position="377"/>
        <end position="399"/>
    </location>
</feature>
<dbReference type="RefSeq" id="WP_344754716.1">
    <property type="nucleotide sequence ID" value="NZ_BAABBW010000004.1"/>
</dbReference>
<evidence type="ECO:0000313" key="3">
    <source>
        <dbReference type="Proteomes" id="UP001501079"/>
    </source>
</evidence>
<evidence type="ECO:0000313" key="2">
    <source>
        <dbReference type="EMBL" id="GAA4176604.1"/>
    </source>
</evidence>
<evidence type="ECO:0008006" key="4">
    <source>
        <dbReference type="Google" id="ProtNLM"/>
    </source>
</evidence>
<dbReference type="InterPro" id="IPR036116">
    <property type="entry name" value="FN3_sf"/>
</dbReference>
<comment type="caution">
    <text evidence="2">The sequence shown here is derived from an EMBL/GenBank/DDBJ whole genome shotgun (WGS) entry which is preliminary data.</text>
</comment>
<evidence type="ECO:0000256" key="1">
    <source>
        <dbReference type="SAM" id="MobiDB-lite"/>
    </source>
</evidence>
<gene>
    <name evidence="2" type="ORF">GCM10022287_24100</name>
</gene>
<keyword evidence="3" id="KW-1185">Reference proteome</keyword>
<dbReference type="EMBL" id="BAABBW010000004">
    <property type="protein sequence ID" value="GAA4176604.1"/>
    <property type="molecule type" value="Genomic_DNA"/>
</dbReference>
<feature type="compositionally biased region" description="Polar residues" evidence="1">
    <location>
        <begin position="388"/>
        <end position="399"/>
    </location>
</feature>